<keyword evidence="6 10" id="KW-0732">Signal</keyword>
<comment type="subcellular location">
    <subcellularLocation>
        <location evidence="2 10">Endoplasmic reticulum membrane</location>
        <topology evidence="2 10">Multi-pass membrane protein</topology>
    </subcellularLocation>
</comment>
<evidence type="ECO:0000256" key="10">
    <source>
        <dbReference type="RuleBase" id="RU366029"/>
    </source>
</evidence>
<dbReference type="PANTHER" id="PTHR12640">
    <property type="entry name" value="RIBOPHORIN II"/>
    <property type="match status" value="1"/>
</dbReference>
<feature type="transmembrane region" description="Helical" evidence="10">
    <location>
        <begin position="591"/>
        <end position="611"/>
    </location>
</feature>
<keyword evidence="16" id="KW-1185">Reference proteome</keyword>
<evidence type="ECO:0000256" key="1">
    <source>
        <dbReference type="ARBA" id="ARBA00002791"/>
    </source>
</evidence>
<reference evidence="15 16" key="1">
    <citation type="submission" date="2024-04" db="EMBL/GenBank/DDBJ databases">
        <authorList>
            <person name="Fracassetti M."/>
        </authorList>
    </citation>
    <scope>NUCLEOTIDE SEQUENCE [LARGE SCALE GENOMIC DNA]</scope>
</reference>
<feature type="transmembrane region" description="Helical" evidence="10">
    <location>
        <begin position="653"/>
        <end position="670"/>
    </location>
</feature>
<comment type="subunit">
    <text evidence="10">Component of the oligosaccharyltransferase (OST) complex.</text>
</comment>
<dbReference type="Pfam" id="PF05817">
    <property type="entry name" value="Ribophorin_II"/>
    <property type="match status" value="1"/>
</dbReference>
<comment type="similarity">
    <text evidence="4 10">Belongs to the SWP1 family.</text>
</comment>
<dbReference type="Pfam" id="PF25147">
    <property type="entry name" value="Ribophorin_II_C"/>
    <property type="match status" value="1"/>
</dbReference>
<dbReference type="InterPro" id="IPR055374">
    <property type="entry name" value="Ribophorin_II_3rd"/>
</dbReference>
<evidence type="ECO:0000256" key="4">
    <source>
        <dbReference type="ARBA" id="ARBA00009038"/>
    </source>
</evidence>
<comment type="pathway">
    <text evidence="3 10">Protein modification; protein glycosylation.</text>
</comment>
<dbReference type="InterPro" id="IPR056790">
    <property type="entry name" value="Ribophorin_II_C"/>
</dbReference>
<feature type="domain" description="Ribophorin II C-terminal" evidence="14">
    <location>
        <begin position="580"/>
        <end position="680"/>
    </location>
</feature>
<protein>
    <recommendedName>
        <fullName evidence="10">Dolichyl-diphosphooligosaccharide--protein glycosyltransferase subunit 2</fullName>
    </recommendedName>
    <alternativeName>
        <fullName evidence="10">Ribophorin-2</fullName>
    </alternativeName>
</protein>
<evidence type="ECO:0000256" key="6">
    <source>
        <dbReference type="ARBA" id="ARBA00022729"/>
    </source>
</evidence>
<feature type="domain" description="Ribophorin II third" evidence="12">
    <location>
        <begin position="425"/>
        <end position="547"/>
    </location>
</feature>
<evidence type="ECO:0000259" key="12">
    <source>
        <dbReference type="Pfam" id="PF23860"/>
    </source>
</evidence>
<evidence type="ECO:0000256" key="9">
    <source>
        <dbReference type="ARBA" id="ARBA00023136"/>
    </source>
</evidence>
<evidence type="ECO:0000256" key="8">
    <source>
        <dbReference type="ARBA" id="ARBA00022989"/>
    </source>
</evidence>
<dbReference type="InterPro" id="IPR008814">
    <property type="entry name" value="Swp1"/>
</dbReference>
<accession>A0AAV2EBE3</accession>
<keyword evidence="9 10" id="KW-0472">Membrane</keyword>
<feature type="transmembrane region" description="Helical" evidence="10">
    <location>
        <begin position="623"/>
        <end position="647"/>
    </location>
</feature>
<evidence type="ECO:0000259" key="11">
    <source>
        <dbReference type="Pfam" id="PF05817"/>
    </source>
</evidence>
<evidence type="ECO:0000259" key="13">
    <source>
        <dbReference type="Pfam" id="PF23861"/>
    </source>
</evidence>
<proteinExistence type="inferred from homology"/>
<evidence type="ECO:0000256" key="7">
    <source>
        <dbReference type="ARBA" id="ARBA00022824"/>
    </source>
</evidence>
<evidence type="ECO:0000256" key="3">
    <source>
        <dbReference type="ARBA" id="ARBA00004922"/>
    </source>
</evidence>
<keyword evidence="5 10" id="KW-0812">Transmembrane</keyword>
<keyword evidence="7 10" id="KW-0256">Endoplasmic reticulum</keyword>
<evidence type="ECO:0000256" key="2">
    <source>
        <dbReference type="ARBA" id="ARBA00004477"/>
    </source>
</evidence>
<sequence length="688" mass="74171">MARSLSGFLAPIVAVALICCSFAAAASIFQPISESHRSAAIETFARSYGSLEETYEALQTFDVLGVERKPDVGTAACQSVSQTLASSSSTLKDIFYALKVNGVLKCEVDTDSVEGIVSTLQTAVGSASSLLEFYHSIGGLVLVKNQALKDDLYLADAEGVFRSIKALSQSDGRWRYSSSNPESSTYAAGSALEALAGVISLSSSEIDQSLIGTTKNDILKLFERVEKYDDGAVYFDGEESDAHGNQGPITSTWSVVTGITSFAAVTSGNLNLPGEKILGLAKFFLGVGIPGDAKDFFNQVDSLACLENNRVAIPLILSLPATVNSLTRKDTLKVKVSTVLGSDAPPLKIKLVRAKDTPAIESQELKFDSANKVHVLDTLEKSVDVGNYIFVFEIVFNDPEHKKAYAVESKTEVPIFLTGAVKVGNAKIAVLDSDLGSIETQNLDFAGENLVSLGANHLQKLKLRFQLTTPLGHPFKPHQAILKLTHESKVDHVFVVGNTGKQFEIVLDFLGLVDKFYYLSGKYEIQLTVGDAVMENSFFRVIGHLDLDLPEAPEKAPRPPVQPADAYSRYGPKAEIAHIFRAPEKRPPQELSLAFLGLTVLPLLGFIIGLLRLGVNLKNFPSAAAPAAFAALFHVGIGSVLLLYVFFWLKLDLFTTLKILGFLGVFLLFVGHRTLSHLASTSSKVKSA</sequence>
<evidence type="ECO:0000256" key="5">
    <source>
        <dbReference type="ARBA" id="ARBA00022692"/>
    </source>
</evidence>
<keyword evidence="8 10" id="KW-1133">Transmembrane helix</keyword>
<organism evidence="15 16">
    <name type="scientific">Linum trigynum</name>
    <dbReference type="NCBI Taxonomy" id="586398"/>
    <lineage>
        <taxon>Eukaryota</taxon>
        <taxon>Viridiplantae</taxon>
        <taxon>Streptophyta</taxon>
        <taxon>Embryophyta</taxon>
        <taxon>Tracheophyta</taxon>
        <taxon>Spermatophyta</taxon>
        <taxon>Magnoliopsida</taxon>
        <taxon>eudicotyledons</taxon>
        <taxon>Gunneridae</taxon>
        <taxon>Pentapetalae</taxon>
        <taxon>rosids</taxon>
        <taxon>fabids</taxon>
        <taxon>Malpighiales</taxon>
        <taxon>Linaceae</taxon>
        <taxon>Linum</taxon>
    </lineage>
</organism>
<feature type="chain" id="PRO_5043102649" description="Dolichyl-diphosphooligosaccharide--protein glycosyltransferase subunit 2" evidence="10">
    <location>
        <begin position="26"/>
        <end position="688"/>
    </location>
</feature>
<dbReference type="PANTHER" id="PTHR12640:SF0">
    <property type="entry name" value="DOLICHYL-DIPHOSPHOOLIGOSACCHARIDE--PROTEIN GLYCOSYLTRANSFERASE SUBUNIT 2"/>
    <property type="match status" value="1"/>
</dbReference>
<gene>
    <name evidence="15" type="ORF">LTRI10_LOCUS24570</name>
</gene>
<dbReference type="AlphaFoldDB" id="A0AAV2EBE3"/>
<feature type="domain" description="Ribophorin II second" evidence="13">
    <location>
        <begin position="315"/>
        <end position="416"/>
    </location>
</feature>
<dbReference type="Proteomes" id="UP001497516">
    <property type="component" value="Chromosome 4"/>
</dbReference>
<dbReference type="Pfam" id="PF23860">
    <property type="entry name" value="Ribophorin_II_3rd"/>
    <property type="match status" value="1"/>
</dbReference>
<feature type="signal peptide" evidence="10">
    <location>
        <begin position="1"/>
        <end position="25"/>
    </location>
</feature>
<feature type="domain" description="Ribophorin II N-terminal" evidence="11">
    <location>
        <begin position="32"/>
        <end position="307"/>
    </location>
</feature>
<dbReference type="EMBL" id="OZ034817">
    <property type="protein sequence ID" value="CAL1383286.1"/>
    <property type="molecule type" value="Genomic_DNA"/>
</dbReference>
<dbReference type="InterPro" id="IPR055373">
    <property type="entry name" value="Ribophorin_II_N"/>
</dbReference>
<evidence type="ECO:0000313" key="15">
    <source>
        <dbReference type="EMBL" id="CAL1383286.1"/>
    </source>
</evidence>
<dbReference type="InterPro" id="IPR055375">
    <property type="entry name" value="Ribophorin_II_2nd"/>
</dbReference>
<dbReference type="Pfam" id="PF23861">
    <property type="entry name" value="Ribophorin_II_2nd"/>
    <property type="match status" value="1"/>
</dbReference>
<comment type="function">
    <text evidence="1 10">Subunit of the oligosaccharyl transferase (OST) complex that catalyzes the initial transfer of a defined glycan (Glc(3)Man(9)GlcNAc(2) in eukaryotes) from the lipid carrier dolichol-pyrophosphate to an asparagine residue within an Asn-X-Ser/Thr consensus motif in nascent polypeptide chains, the first step in protein N-glycosylation. N-glycosylation occurs cotranslationally and the complex associates with the Sec61 complex at the channel-forming translocon complex that mediates protein translocation across the endoplasmic reticulum (ER). All subunits are required for a maximal enzyme activity.</text>
</comment>
<name>A0AAV2EBE3_9ROSI</name>
<dbReference type="GO" id="GO:0008250">
    <property type="term" value="C:oligosaccharyltransferase complex"/>
    <property type="evidence" value="ECO:0007669"/>
    <property type="project" value="UniProtKB-UniRule"/>
</dbReference>
<dbReference type="GO" id="GO:0006487">
    <property type="term" value="P:protein N-linked glycosylation"/>
    <property type="evidence" value="ECO:0007669"/>
    <property type="project" value="UniProtKB-UniRule"/>
</dbReference>
<evidence type="ECO:0000259" key="14">
    <source>
        <dbReference type="Pfam" id="PF25147"/>
    </source>
</evidence>
<evidence type="ECO:0000313" key="16">
    <source>
        <dbReference type="Proteomes" id="UP001497516"/>
    </source>
</evidence>